<protein>
    <submittedName>
        <fullName evidence="2">Uncharacterized protein</fullName>
    </submittedName>
</protein>
<sequence>MTGDGDNVIISPIEKPWPPAPFAPSQSGRWPYARPSPPQPALQGAVPSASASPWRRLFVSAPSWRQAQNRHHHPAPDQTRPALRHRDATHSAFATTESRVCGRTMFFLLARAETNPSGLPFSHSAPRPMPRFPLFPFDSAKRSRSVFPILGKAPPSRCAPTLSPQRLPYSTRRSWFSTAPFCLGGFSTAPGAPPPKTRIWRRAITAVTNFWRNGGDGLMELCVMGGETVTNSRRTGSKYLFKWHISPFYPHR</sequence>
<reference evidence="2 3" key="1">
    <citation type="submission" date="2020-08" db="EMBL/GenBank/DDBJ databases">
        <title>Sequencing the genomes of 1000 actinobacteria strains.</title>
        <authorList>
            <person name="Klenk H.-P."/>
        </authorList>
    </citation>
    <scope>NUCLEOTIDE SEQUENCE [LARGE SCALE GENOMIC DNA]</scope>
    <source>
        <strain evidence="2 3">DSM 22242</strain>
    </source>
</reference>
<proteinExistence type="predicted"/>
<dbReference type="Proteomes" id="UP000530850">
    <property type="component" value="Unassembled WGS sequence"/>
</dbReference>
<dbReference type="EMBL" id="JACHYA010000003">
    <property type="protein sequence ID" value="MBB3171386.1"/>
    <property type="molecule type" value="Genomic_DNA"/>
</dbReference>
<feature type="region of interest" description="Disordered" evidence="1">
    <location>
        <begin position="64"/>
        <end position="83"/>
    </location>
</feature>
<evidence type="ECO:0000313" key="3">
    <source>
        <dbReference type="Proteomes" id="UP000530850"/>
    </source>
</evidence>
<name>A0A7W5D266_9ACTN</name>
<comment type="caution">
    <text evidence="2">The sequence shown here is derived from an EMBL/GenBank/DDBJ whole genome shotgun (WGS) entry which is preliminary data.</text>
</comment>
<accession>A0A7W5D266</accession>
<organism evidence="2 3">
    <name type="scientific">Parvibacter caecicola</name>
    <dbReference type="NCBI Taxonomy" id="747645"/>
    <lineage>
        <taxon>Bacteria</taxon>
        <taxon>Bacillati</taxon>
        <taxon>Actinomycetota</taxon>
        <taxon>Coriobacteriia</taxon>
        <taxon>Coriobacteriales</taxon>
        <taxon>Coriobacteriaceae</taxon>
        <taxon>Parvibacter</taxon>
    </lineage>
</organism>
<gene>
    <name evidence="2" type="ORF">FHR31_001204</name>
</gene>
<feature type="region of interest" description="Disordered" evidence="1">
    <location>
        <begin position="1"/>
        <end position="47"/>
    </location>
</feature>
<dbReference type="AlphaFoldDB" id="A0A7W5D266"/>
<evidence type="ECO:0000313" key="2">
    <source>
        <dbReference type="EMBL" id="MBB3171386.1"/>
    </source>
</evidence>
<evidence type="ECO:0000256" key="1">
    <source>
        <dbReference type="SAM" id="MobiDB-lite"/>
    </source>
</evidence>